<feature type="compositionally biased region" description="Low complexity" evidence="1">
    <location>
        <begin position="228"/>
        <end position="246"/>
    </location>
</feature>
<organism evidence="2 3">
    <name type="scientific">Mytilus coruscus</name>
    <name type="common">Sea mussel</name>
    <dbReference type="NCBI Taxonomy" id="42192"/>
    <lineage>
        <taxon>Eukaryota</taxon>
        <taxon>Metazoa</taxon>
        <taxon>Spiralia</taxon>
        <taxon>Lophotrochozoa</taxon>
        <taxon>Mollusca</taxon>
        <taxon>Bivalvia</taxon>
        <taxon>Autobranchia</taxon>
        <taxon>Pteriomorphia</taxon>
        <taxon>Mytilida</taxon>
        <taxon>Mytiloidea</taxon>
        <taxon>Mytilidae</taxon>
        <taxon>Mytilinae</taxon>
        <taxon>Mytilus</taxon>
    </lineage>
</organism>
<proteinExistence type="predicted"/>
<dbReference type="AlphaFoldDB" id="A0A6J8DUQ7"/>
<dbReference type="EMBL" id="CACVKT020007838">
    <property type="protein sequence ID" value="CAC5411211.1"/>
    <property type="molecule type" value="Genomic_DNA"/>
</dbReference>
<feature type="region of interest" description="Disordered" evidence="1">
    <location>
        <begin position="24"/>
        <end position="43"/>
    </location>
</feature>
<evidence type="ECO:0000256" key="1">
    <source>
        <dbReference type="SAM" id="MobiDB-lite"/>
    </source>
</evidence>
<feature type="compositionally biased region" description="Basic residues" evidence="1">
    <location>
        <begin position="32"/>
        <end position="42"/>
    </location>
</feature>
<gene>
    <name evidence="2" type="ORF">MCOR_44331</name>
</gene>
<reference evidence="2 3" key="1">
    <citation type="submission" date="2020-06" db="EMBL/GenBank/DDBJ databases">
        <authorList>
            <person name="Li R."/>
            <person name="Bekaert M."/>
        </authorList>
    </citation>
    <scope>NUCLEOTIDE SEQUENCE [LARGE SCALE GENOMIC DNA]</scope>
    <source>
        <strain evidence="3">wild</strain>
    </source>
</reference>
<name>A0A6J8DUQ7_MYTCO</name>
<dbReference type="OrthoDB" id="6153686at2759"/>
<feature type="region of interest" description="Disordered" evidence="1">
    <location>
        <begin position="220"/>
        <end position="252"/>
    </location>
</feature>
<protein>
    <submittedName>
        <fullName evidence="2">Uncharacterized protein</fullName>
    </submittedName>
</protein>
<accession>A0A6J8DUQ7</accession>
<dbReference type="Proteomes" id="UP000507470">
    <property type="component" value="Unassembled WGS sequence"/>
</dbReference>
<keyword evidence="3" id="KW-1185">Reference proteome</keyword>
<sequence>MPPNQREAGERGWLMLQFKNSNTHRGLDSRSCRRANPRRNPRRGPVMVCRVLTKKTRSLLRRPVRVSDRDKFIRRIFGFLKPHIRRHKKDTPASFKDKLALAETGELAGSDDSTMAAILADEPKEPTKKFTGYPTPKPPSRTRKAADDRPESPTMEIRVTVTVVIQFRMRKADGDQISSLEYVSSAFKLQQSQQQRAVAVIQVAHLPPTQESANFYRRVPFPAVSTTPPAELSPPSQQSSSQVQDSGLLTHL</sequence>
<feature type="region of interest" description="Disordered" evidence="1">
    <location>
        <begin position="121"/>
        <end position="153"/>
    </location>
</feature>
<evidence type="ECO:0000313" key="3">
    <source>
        <dbReference type="Proteomes" id="UP000507470"/>
    </source>
</evidence>
<evidence type="ECO:0000313" key="2">
    <source>
        <dbReference type="EMBL" id="CAC5411211.1"/>
    </source>
</evidence>